<gene>
    <name evidence="1" type="ORF">JAO78_013125</name>
</gene>
<sequence>MSNAVIQTNVCAICGATDISDLIIKHDISYAKCVRCRVLRHHPYPSAEQISAYYTHYQSLKSAGSIYLSDDGYSVFCRDKKLTFADLGIKLSDFNNKQVLDVGCATGQFLQMMQDAGATNVMGLDASAECINIAKSKGLNCQNQEFLDHQQQYHVISMWHLIEHVMDPIAYLHKAYELLLPGGWLLIETPVTGELSTAFGSDWRYLMPIEHLHLFPFDTLVQLTNQAGFALQRFTRFGSGNDSGTVSQPNKGAMDRFAKSTGSGDTLAMWLIKPNQQAEK</sequence>
<dbReference type="GO" id="GO:0032259">
    <property type="term" value="P:methylation"/>
    <property type="evidence" value="ECO:0007669"/>
    <property type="project" value="UniProtKB-KW"/>
</dbReference>
<dbReference type="Proteomes" id="UP000633814">
    <property type="component" value="Unassembled WGS sequence"/>
</dbReference>
<organism evidence="1 2">
    <name type="scientific">Alishewanella maricola</name>
    <dbReference type="NCBI Taxonomy" id="2795740"/>
    <lineage>
        <taxon>Bacteria</taxon>
        <taxon>Pseudomonadati</taxon>
        <taxon>Pseudomonadota</taxon>
        <taxon>Gammaproteobacteria</taxon>
        <taxon>Alteromonadales</taxon>
        <taxon>Alteromonadaceae</taxon>
        <taxon>Alishewanella</taxon>
    </lineage>
</organism>
<dbReference type="Gene3D" id="3.40.50.150">
    <property type="entry name" value="Vaccinia Virus protein VP39"/>
    <property type="match status" value="1"/>
</dbReference>
<evidence type="ECO:0000313" key="1">
    <source>
        <dbReference type="EMBL" id="MCB5227754.1"/>
    </source>
</evidence>
<evidence type="ECO:0000313" key="2">
    <source>
        <dbReference type="Proteomes" id="UP000633814"/>
    </source>
</evidence>
<protein>
    <submittedName>
        <fullName evidence="1">Class I SAM-dependent methyltransferase</fullName>
    </submittedName>
</protein>
<dbReference type="SUPFAM" id="SSF53335">
    <property type="entry name" value="S-adenosyl-L-methionine-dependent methyltransferases"/>
    <property type="match status" value="1"/>
</dbReference>
<proteinExistence type="predicted"/>
<comment type="caution">
    <text evidence="1">The sequence shown here is derived from an EMBL/GenBank/DDBJ whole genome shotgun (WGS) entry which is preliminary data.</text>
</comment>
<keyword evidence="1" id="KW-0489">Methyltransferase</keyword>
<dbReference type="PANTHER" id="PTHR43861:SF6">
    <property type="entry name" value="METHYLTRANSFERASE TYPE 11"/>
    <property type="match status" value="1"/>
</dbReference>
<dbReference type="PANTHER" id="PTHR43861">
    <property type="entry name" value="TRANS-ACONITATE 2-METHYLTRANSFERASE-RELATED"/>
    <property type="match status" value="1"/>
</dbReference>
<dbReference type="RefSeq" id="WP_226751816.1">
    <property type="nucleotide sequence ID" value="NZ_JAEINI020000010.1"/>
</dbReference>
<dbReference type="InterPro" id="IPR029063">
    <property type="entry name" value="SAM-dependent_MTases_sf"/>
</dbReference>
<accession>A0ABS8C5Y9</accession>
<name>A0ABS8C5Y9_9ALTE</name>
<dbReference type="Pfam" id="PF13489">
    <property type="entry name" value="Methyltransf_23"/>
    <property type="match status" value="1"/>
</dbReference>
<reference evidence="1 2" key="1">
    <citation type="submission" date="2021-10" db="EMBL/GenBank/DDBJ databases">
        <title>Alishewanella koreense sp. nov. isolated from seawater of southwestern coast in South Korea and the proposal for the reclassification of Rheinheimera perlucida and Rheinheimera tuosuensis as Arsukibacterium perlucida and Arsukibacterium tuosuensis.</title>
        <authorList>
            <person name="Kim K.H."/>
            <person name="Ruan W."/>
            <person name="Kim K.R."/>
            <person name="Baek J.H."/>
            <person name="Jeon C.O."/>
        </authorList>
    </citation>
    <scope>NUCLEOTIDE SEQUENCE [LARGE SCALE GENOMIC DNA]</scope>
    <source>
        <strain evidence="1 2">16-MA</strain>
    </source>
</reference>
<dbReference type="EMBL" id="JAEINI020000010">
    <property type="protein sequence ID" value="MCB5227754.1"/>
    <property type="molecule type" value="Genomic_DNA"/>
</dbReference>
<dbReference type="GO" id="GO:0008168">
    <property type="term" value="F:methyltransferase activity"/>
    <property type="evidence" value="ECO:0007669"/>
    <property type="project" value="UniProtKB-KW"/>
</dbReference>
<keyword evidence="2" id="KW-1185">Reference proteome</keyword>
<dbReference type="CDD" id="cd02440">
    <property type="entry name" value="AdoMet_MTases"/>
    <property type="match status" value="1"/>
</dbReference>
<keyword evidence="1" id="KW-0808">Transferase</keyword>